<dbReference type="STRING" id="1416806.CAL12_21085"/>
<keyword evidence="5" id="KW-1185">Reference proteome</keyword>
<keyword evidence="1 4" id="KW-0489">Methyltransferase</keyword>
<organism evidence="4 5">
    <name type="scientific">Bordetella genomosp. 8</name>
    <dbReference type="NCBI Taxonomy" id="1416806"/>
    <lineage>
        <taxon>Bacteria</taxon>
        <taxon>Pseudomonadati</taxon>
        <taxon>Pseudomonadota</taxon>
        <taxon>Betaproteobacteria</taxon>
        <taxon>Burkholderiales</taxon>
        <taxon>Alcaligenaceae</taxon>
        <taxon>Bordetella</taxon>
    </lineage>
</organism>
<evidence type="ECO:0000313" key="5">
    <source>
        <dbReference type="Proteomes" id="UP000194151"/>
    </source>
</evidence>
<evidence type="ECO:0000256" key="1">
    <source>
        <dbReference type="ARBA" id="ARBA00022603"/>
    </source>
</evidence>
<dbReference type="Proteomes" id="UP000194151">
    <property type="component" value="Chromosome"/>
</dbReference>
<sequence length="202" mass="22654">MHDLANRIIDHYERHASAWDADRRVADWNEKPWHDRFIAALPNDARILDVGCGAGSPVAGYMVANGLRVVGIDSSPTLISLCRDRMPDQEWMVRDMRSLQLGRRFDGVLAWDSFFHLTPDDQRRMFTVFDQHAASSAVLMFNSGPAEGEAVGEYRGDPLYHASLSADEYRALLHDIGFTVVAHVADDWSTGGGRTVWLARRG</sequence>
<dbReference type="PANTHER" id="PTHR43861">
    <property type="entry name" value="TRANS-ACONITATE 2-METHYLTRANSFERASE-RELATED"/>
    <property type="match status" value="1"/>
</dbReference>
<dbReference type="EMBL" id="CP021108">
    <property type="protein sequence ID" value="ARP83065.1"/>
    <property type="molecule type" value="Genomic_DNA"/>
</dbReference>
<dbReference type="AlphaFoldDB" id="A0A1W6YPQ5"/>
<evidence type="ECO:0000256" key="2">
    <source>
        <dbReference type="ARBA" id="ARBA00022679"/>
    </source>
</evidence>
<dbReference type="GO" id="GO:0008168">
    <property type="term" value="F:methyltransferase activity"/>
    <property type="evidence" value="ECO:0007669"/>
    <property type="project" value="UniProtKB-KW"/>
</dbReference>
<dbReference type="KEGG" id="bgv:CAL12_21085"/>
<accession>A0A1W6YPQ5</accession>
<dbReference type="PANTHER" id="PTHR43861:SF1">
    <property type="entry name" value="TRANS-ACONITATE 2-METHYLTRANSFERASE"/>
    <property type="match status" value="1"/>
</dbReference>
<dbReference type="OrthoDB" id="9791837at2"/>
<dbReference type="GO" id="GO:0032259">
    <property type="term" value="P:methylation"/>
    <property type="evidence" value="ECO:0007669"/>
    <property type="project" value="UniProtKB-KW"/>
</dbReference>
<reference evidence="4 5" key="1">
    <citation type="submission" date="2017-05" db="EMBL/GenBank/DDBJ databases">
        <title>Complete and WGS of Bordetella genogroups.</title>
        <authorList>
            <person name="Spilker T."/>
            <person name="LiPuma J."/>
        </authorList>
    </citation>
    <scope>NUCLEOTIDE SEQUENCE [LARGE SCALE GENOMIC DNA]</scope>
    <source>
        <strain evidence="4 5">AU19157</strain>
    </source>
</reference>
<dbReference type="CDD" id="cd02440">
    <property type="entry name" value="AdoMet_MTases"/>
    <property type="match status" value="1"/>
</dbReference>
<proteinExistence type="predicted"/>
<evidence type="ECO:0000259" key="3">
    <source>
        <dbReference type="Pfam" id="PF13649"/>
    </source>
</evidence>
<dbReference type="RefSeq" id="WP_086066406.1">
    <property type="nucleotide sequence ID" value="NZ_CP021108.1"/>
</dbReference>
<gene>
    <name evidence="4" type="ORF">CAL12_21085</name>
</gene>
<dbReference type="SUPFAM" id="SSF53335">
    <property type="entry name" value="S-adenosyl-L-methionine-dependent methyltransferases"/>
    <property type="match status" value="1"/>
</dbReference>
<dbReference type="InterPro" id="IPR029063">
    <property type="entry name" value="SAM-dependent_MTases_sf"/>
</dbReference>
<evidence type="ECO:0000313" key="4">
    <source>
        <dbReference type="EMBL" id="ARP83065.1"/>
    </source>
</evidence>
<keyword evidence="2 4" id="KW-0808">Transferase</keyword>
<dbReference type="Pfam" id="PF13649">
    <property type="entry name" value="Methyltransf_25"/>
    <property type="match status" value="1"/>
</dbReference>
<name>A0A1W6YPQ5_9BORD</name>
<feature type="domain" description="Methyltransferase" evidence="3">
    <location>
        <begin position="47"/>
        <end position="127"/>
    </location>
</feature>
<protein>
    <submittedName>
        <fullName evidence="4">SAM-dependent methyltransferase</fullName>
    </submittedName>
</protein>
<dbReference type="Gene3D" id="3.40.50.150">
    <property type="entry name" value="Vaccinia Virus protein VP39"/>
    <property type="match status" value="1"/>
</dbReference>
<dbReference type="InterPro" id="IPR041698">
    <property type="entry name" value="Methyltransf_25"/>
</dbReference>